<evidence type="ECO:0000313" key="3">
    <source>
        <dbReference type="Proteomes" id="UP000646827"/>
    </source>
</evidence>
<dbReference type="EMBL" id="JAEPRB010000040">
    <property type="protein sequence ID" value="KAG2224614.1"/>
    <property type="molecule type" value="Genomic_DNA"/>
</dbReference>
<reference evidence="2 3" key="1">
    <citation type="submission" date="2020-12" db="EMBL/GenBank/DDBJ databases">
        <title>Metabolic potential, ecology and presence of endohyphal bacteria is reflected in genomic diversity of Mucoromycotina.</title>
        <authorList>
            <person name="Muszewska A."/>
            <person name="Okrasinska A."/>
            <person name="Steczkiewicz K."/>
            <person name="Drgas O."/>
            <person name="Orlowska M."/>
            <person name="Perlinska-Lenart U."/>
            <person name="Aleksandrzak-Piekarczyk T."/>
            <person name="Szatraj K."/>
            <person name="Zielenkiewicz U."/>
            <person name="Pilsyk S."/>
            <person name="Malc E."/>
            <person name="Mieczkowski P."/>
            <person name="Kruszewska J.S."/>
            <person name="Biernat P."/>
            <person name="Pawlowska J."/>
        </authorList>
    </citation>
    <scope>NUCLEOTIDE SEQUENCE [LARGE SCALE GENOMIC DNA]</scope>
    <source>
        <strain evidence="2 3">CBS 142.35</strain>
    </source>
</reference>
<feature type="compositionally biased region" description="Polar residues" evidence="1">
    <location>
        <begin position="745"/>
        <end position="758"/>
    </location>
</feature>
<name>A0A8H7S8C6_9FUNG</name>
<proteinExistence type="predicted"/>
<feature type="region of interest" description="Disordered" evidence="1">
    <location>
        <begin position="77"/>
        <end position="153"/>
    </location>
</feature>
<gene>
    <name evidence="2" type="ORF">INT45_003754</name>
</gene>
<feature type="region of interest" description="Disordered" evidence="1">
    <location>
        <begin position="1"/>
        <end position="33"/>
    </location>
</feature>
<feature type="region of interest" description="Disordered" evidence="1">
    <location>
        <begin position="738"/>
        <end position="758"/>
    </location>
</feature>
<evidence type="ECO:0000313" key="2">
    <source>
        <dbReference type="EMBL" id="KAG2224614.1"/>
    </source>
</evidence>
<accession>A0A8H7S8C6</accession>
<dbReference type="OrthoDB" id="2137681at2759"/>
<protein>
    <submittedName>
        <fullName evidence="2">Uncharacterized protein</fullName>
    </submittedName>
</protein>
<organism evidence="2 3">
    <name type="scientific">Circinella minor</name>
    <dbReference type="NCBI Taxonomy" id="1195481"/>
    <lineage>
        <taxon>Eukaryota</taxon>
        <taxon>Fungi</taxon>
        <taxon>Fungi incertae sedis</taxon>
        <taxon>Mucoromycota</taxon>
        <taxon>Mucoromycotina</taxon>
        <taxon>Mucoromycetes</taxon>
        <taxon>Mucorales</taxon>
        <taxon>Lichtheimiaceae</taxon>
        <taxon>Circinella</taxon>
    </lineage>
</organism>
<sequence length="830" mass="96669">MSIPVQAATSMFAPKPIRAHKPPILDFQKQRRRSSTLDKNAYFEYFKRNNTPSVISDFLQGWSSASLPKEEDQGAMINFNENDNNTDEESNTNMFDRPPPPSPPDRTPSSTQQQQQDYPKREIRESKQRYEPEELDNFQHPLQRRRSSTVSSIVDNETEERLVQHCLERQRQDSIASGGAVNDLLEIDDVKDGISVLRQAIETMNMFDLDSGADNDQVVETFSTMLKTLCEPNVQRVINQAVDADIKAHPNKMENCLIWRMFTKVIEAGYILKYDAYMAVAQYLMDVDQKNYALQALYSMPRPLWDIQTYKLAITLHLMLQPQQVQQAEWLLSEFGKPYLQVANPLAPTLLPPLKIETPLMKDVTEQDKYKLWMFYQSALNGTEWAKEKETYEQQRRDSNSKMRNINSNLWKDWALRRMSIKTEEEQIEHNKIDNDNAMIYTAMTQKQFEYGWGIYVRMGTTVDEFTPRVAMNLCWRAFSDTPLMSHMSLRRQWENRAWEVYARFMCSEYMHPDQPEMPGFLCDLILITAFSPDDKDRYNKTLSVYQLLKRLELTNLLRQDQVLTPMMCVLLIECQGTPSTIMDMCHKAFEMWQIKNKLDARFRLSKQQELEDNQISHSNIMYSLYWALLILCIKSGSISDFCQVVQSLLLNSGVSLPTSLVMTIQTFHDRYLCKNTNCYFREYLLHSVQYVDYEEREEDGEYKSIEEKVGNNNLSQQSDQHHEEMDAFGFVRDMGKRYSDNNKNESTTISSSSVQPRRNSMNVAEPIAYVDHALHQRTDIQEPLAAYVAMAASVGACREEYLPWMPIYSNSNKAKSLTRHCFDVGRSKK</sequence>
<dbReference type="AlphaFoldDB" id="A0A8H7S8C6"/>
<dbReference type="Proteomes" id="UP000646827">
    <property type="component" value="Unassembled WGS sequence"/>
</dbReference>
<feature type="compositionally biased region" description="Low complexity" evidence="1">
    <location>
        <begin position="107"/>
        <end position="117"/>
    </location>
</feature>
<evidence type="ECO:0000256" key="1">
    <source>
        <dbReference type="SAM" id="MobiDB-lite"/>
    </source>
</evidence>
<keyword evidence="3" id="KW-1185">Reference proteome</keyword>
<feature type="compositionally biased region" description="Pro residues" evidence="1">
    <location>
        <begin position="97"/>
        <end position="106"/>
    </location>
</feature>
<comment type="caution">
    <text evidence="2">The sequence shown here is derived from an EMBL/GenBank/DDBJ whole genome shotgun (WGS) entry which is preliminary data.</text>
</comment>
<feature type="compositionally biased region" description="Basic and acidic residues" evidence="1">
    <location>
        <begin position="118"/>
        <end position="132"/>
    </location>
</feature>